<dbReference type="GO" id="GO:0004553">
    <property type="term" value="F:hydrolase activity, hydrolyzing O-glycosyl compounds"/>
    <property type="evidence" value="ECO:0007669"/>
    <property type="project" value="UniProtKB-ARBA"/>
</dbReference>
<dbReference type="InterPro" id="IPR033132">
    <property type="entry name" value="GH_1_N_CS"/>
</dbReference>
<feature type="region of interest" description="Disordered" evidence="5">
    <location>
        <begin position="541"/>
        <end position="577"/>
    </location>
</feature>
<dbReference type="PRINTS" id="PR00131">
    <property type="entry name" value="GLHYDRLASE1"/>
</dbReference>
<keyword evidence="8" id="KW-1185">Reference proteome</keyword>
<feature type="compositionally biased region" description="Polar residues" evidence="5">
    <location>
        <begin position="541"/>
        <end position="554"/>
    </location>
</feature>
<dbReference type="InterPro" id="IPR001360">
    <property type="entry name" value="Glyco_hydro_1"/>
</dbReference>
<dbReference type="FunFam" id="3.20.20.80:FF:000020">
    <property type="entry name" value="Beta-glucosidase 12"/>
    <property type="match status" value="1"/>
</dbReference>
<comment type="caution">
    <text evidence="7">The sequence shown here is derived from an EMBL/GenBank/DDBJ whole genome shotgun (WGS) entry which is preliminary data.</text>
</comment>
<dbReference type="PANTHER" id="PTHR10353:SF213">
    <property type="entry name" value="BETA-GLUCOSIDASE 45-RELATED"/>
    <property type="match status" value="1"/>
</dbReference>
<evidence type="ECO:0000256" key="1">
    <source>
        <dbReference type="ARBA" id="ARBA00010838"/>
    </source>
</evidence>
<feature type="region of interest" description="Disordered" evidence="5">
    <location>
        <begin position="505"/>
        <end position="526"/>
    </location>
</feature>
<feature type="chain" id="PRO_5044743069" evidence="6">
    <location>
        <begin position="25"/>
        <end position="577"/>
    </location>
</feature>
<feature type="compositionally biased region" description="Polar residues" evidence="5">
    <location>
        <begin position="506"/>
        <end position="520"/>
    </location>
</feature>
<dbReference type="PANTHER" id="PTHR10353">
    <property type="entry name" value="GLYCOSYL HYDROLASE"/>
    <property type="match status" value="1"/>
</dbReference>
<keyword evidence="6" id="KW-0732">Signal</keyword>
<gene>
    <name evidence="7" type="ORF">Adt_36312</name>
</gene>
<dbReference type="PROSITE" id="PS00653">
    <property type="entry name" value="GLYCOSYL_HYDROL_F1_2"/>
    <property type="match status" value="1"/>
</dbReference>
<evidence type="ECO:0000256" key="5">
    <source>
        <dbReference type="SAM" id="MobiDB-lite"/>
    </source>
</evidence>
<dbReference type="Pfam" id="PF00232">
    <property type="entry name" value="Glyco_hydro_1"/>
    <property type="match status" value="1"/>
</dbReference>
<evidence type="ECO:0000256" key="4">
    <source>
        <dbReference type="RuleBase" id="RU003690"/>
    </source>
</evidence>
<dbReference type="InterPro" id="IPR017853">
    <property type="entry name" value="GH"/>
</dbReference>
<evidence type="ECO:0000256" key="3">
    <source>
        <dbReference type="ARBA" id="ARBA00023295"/>
    </source>
</evidence>
<dbReference type="Proteomes" id="UP001604336">
    <property type="component" value="Unassembled WGS sequence"/>
</dbReference>
<comment type="similarity">
    <text evidence="1 4">Belongs to the glycosyl hydrolase 1 family.</text>
</comment>
<evidence type="ECO:0000313" key="7">
    <source>
        <dbReference type="EMBL" id="KAL2475576.1"/>
    </source>
</evidence>
<reference evidence="8" key="1">
    <citation type="submission" date="2024-07" db="EMBL/GenBank/DDBJ databases">
        <title>Two chromosome-level genome assemblies of Korean endemic species Abeliophyllum distichum and Forsythia ovata (Oleaceae).</title>
        <authorList>
            <person name="Jang H."/>
        </authorList>
    </citation>
    <scope>NUCLEOTIDE SEQUENCE [LARGE SCALE GENOMIC DNA]</scope>
</reference>
<feature type="signal peptide" evidence="6">
    <location>
        <begin position="1"/>
        <end position="24"/>
    </location>
</feature>
<proteinExistence type="inferred from homology"/>
<sequence>MDNSSHHNIVLLLLALLLSPFLVACHLKTLKYRSDASPFPANFLFGTSSSSYQYEGAIRADGKGLNNWDVFTHKSGNVIDGTNGDIAVDHYHRYLEDIDLMASMGVNSYRFSISWARILPKGKYGAVNLAGIDYYNKIIDALIVKGIQPLVTMNHFDIPQELENRYGAWLSPKLKEDFEYFADICFKNFGDRVTRWITFNEPNVFSILAYRFGIYPPKRCSKHFGNCSVGNSETEPFIAAHNIILAHAAAVNLYRTKYQQQGGQIGITVQALWFEPISNSTADKLAAERAQDFLSNWFLDPIILGKYPSEMKNILGSTLPEFSSNDLSKLQKGLDFIGLNHYAGFYVQDCMFSTCEAIPGTSRTEGYIRQTTEKDGIPIGELTGMDPFHVYPQGMEKIVTYLKERFNNTPIIITENGYCEFSNSNSTIEESVNDHKRVKYLSSYLDALSSAIRKGADVRGYFVWSLLNNFEWSNGYTKRFGLYDVDQKHQLPGLRGVVMSSRNDDSCYQSDARTNPNVQGESPLSTSSSSLFEVVGEVNQAPSAARSSTLSTSGRRACPTAPSKETAKEKGPGCQST</sequence>
<organism evidence="7 8">
    <name type="scientific">Abeliophyllum distichum</name>
    <dbReference type="NCBI Taxonomy" id="126358"/>
    <lineage>
        <taxon>Eukaryota</taxon>
        <taxon>Viridiplantae</taxon>
        <taxon>Streptophyta</taxon>
        <taxon>Embryophyta</taxon>
        <taxon>Tracheophyta</taxon>
        <taxon>Spermatophyta</taxon>
        <taxon>Magnoliopsida</taxon>
        <taxon>eudicotyledons</taxon>
        <taxon>Gunneridae</taxon>
        <taxon>Pentapetalae</taxon>
        <taxon>asterids</taxon>
        <taxon>lamiids</taxon>
        <taxon>Lamiales</taxon>
        <taxon>Oleaceae</taxon>
        <taxon>Forsythieae</taxon>
        <taxon>Abeliophyllum</taxon>
    </lineage>
</organism>
<keyword evidence="3" id="KW-0326">Glycosidase</keyword>
<protein>
    <submittedName>
        <fullName evidence="7">Beta-glucosidase 46</fullName>
    </submittedName>
</protein>
<dbReference type="EMBL" id="JBFOLK010000011">
    <property type="protein sequence ID" value="KAL2475576.1"/>
    <property type="molecule type" value="Genomic_DNA"/>
</dbReference>
<accession>A0ABD1QHK6</accession>
<evidence type="ECO:0000256" key="6">
    <source>
        <dbReference type="SAM" id="SignalP"/>
    </source>
</evidence>
<keyword evidence="2" id="KW-0378">Hydrolase</keyword>
<evidence type="ECO:0000313" key="8">
    <source>
        <dbReference type="Proteomes" id="UP001604336"/>
    </source>
</evidence>
<evidence type="ECO:0000256" key="2">
    <source>
        <dbReference type="ARBA" id="ARBA00022801"/>
    </source>
</evidence>
<dbReference type="Gene3D" id="3.20.20.80">
    <property type="entry name" value="Glycosidases"/>
    <property type="match status" value="1"/>
</dbReference>
<name>A0ABD1QHK6_9LAMI</name>
<dbReference type="AlphaFoldDB" id="A0ABD1QHK6"/>
<dbReference type="SUPFAM" id="SSF51445">
    <property type="entry name" value="(Trans)glycosidases"/>
    <property type="match status" value="1"/>
</dbReference>